<feature type="region of interest" description="Disordered" evidence="13">
    <location>
        <begin position="902"/>
        <end position="934"/>
    </location>
</feature>
<keyword evidence="9" id="KW-0694">RNA-binding</keyword>
<evidence type="ECO:0000256" key="4">
    <source>
        <dbReference type="ARBA" id="ARBA00022603"/>
    </source>
</evidence>
<dbReference type="GO" id="GO:0090486">
    <property type="term" value="F:small RNA 2'-O-methyltransferase activity"/>
    <property type="evidence" value="ECO:0007669"/>
    <property type="project" value="UniProtKB-EC"/>
</dbReference>
<comment type="cofactor">
    <cofactor evidence="1">
        <name>Mg(2+)</name>
        <dbReference type="ChEBI" id="CHEBI:18420"/>
    </cofactor>
</comment>
<reference evidence="14 15" key="1">
    <citation type="journal article" date="2024" name="Nat. Commun.">
        <title>Phylogenomics reveals the evolutionary origins of lichenization in chlorophyte algae.</title>
        <authorList>
            <person name="Puginier C."/>
            <person name="Libourel C."/>
            <person name="Otte J."/>
            <person name="Skaloud P."/>
            <person name="Haon M."/>
            <person name="Grisel S."/>
            <person name="Petersen M."/>
            <person name="Berrin J.G."/>
            <person name="Delaux P.M."/>
            <person name="Dal Grande F."/>
            <person name="Keller J."/>
        </authorList>
    </citation>
    <scope>NUCLEOTIDE SEQUENCE [LARGE SCALE GENOMIC DNA]</scope>
    <source>
        <strain evidence="14 15">SAG 2036</strain>
    </source>
</reference>
<evidence type="ECO:0000256" key="5">
    <source>
        <dbReference type="ARBA" id="ARBA00022679"/>
    </source>
</evidence>
<dbReference type="AlphaFoldDB" id="A0AAW1P544"/>
<name>A0AAW1P544_9CHLO</name>
<evidence type="ECO:0000313" key="14">
    <source>
        <dbReference type="EMBL" id="KAK9803472.1"/>
    </source>
</evidence>
<dbReference type="InterPro" id="IPR026610">
    <property type="entry name" value="Hen1"/>
</dbReference>
<comment type="similarity">
    <text evidence="2">Belongs to the methyltransferase superfamily. HEN1 family.</text>
</comment>
<evidence type="ECO:0000256" key="7">
    <source>
        <dbReference type="ARBA" id="ARBA00022723"/>
    </source>
</evidence>
<comment type="caution">
    <text evidence="14">The sequence shown here is derived from an EMBL/GenBank/DDBJ whole genome shotgun (WGS) entry which is preliminary data.</text>
</comment>
<feature type="compositionally biased region" description="Low complexity" evidence="13">
    <location>
        <begin position="551"/>
        <end position="563"/>
    </location>
</feature>
<evidence type="ECO:0000313" key="15">
    <source>
        <dbReference type="Proteomes" id="UP001465755"/>
    </source>
</evidence>
<evidence type="ECO:0000256" key="12">
    <source>
        <dbReference type="ARBA" id="ARBA00048418"/>
    </source>
</evidence>
<proteinExistence type="inferred from homology"/>
<dbReference type="EC" id="2.1.1.386" evidence="11"/>
<evidence type="ECO:0000256" key="6">
    <source>
        <dbReference type="ARBA" id="ARBA00022691"/>
    </source>
</evidence>
<organism evidence="14 15">
    <name type="scientific">Symbiochloris irregularis</name>
    <dbReference type="NCBI Taxonomy" id="706552"/>
    <lineage>
        <taxon>Eukaryota</taxon>
        <taxon>Viridiplantae</taxon>
        <taxon>Chlorophyta</taxon>
        <taxon>core chlorophytes</taxon>
        <taxon>Trebouxiophyceae</taxon>
        <taxon>Trebouxiales</taxon>
        <taxon>Trebouxiaceae</taxon>
        <taxon>Symbiochloris</taxon>
    </lineage>
</organism>
<dbReference type="GO" id="GO:0001510">
    <property type="term" value="P:RNA methylation"/>
    <property type="evidence" value="ECO:0007669"/>
    <property type="project" value="InterPro"/>
</dbReference>
<dbReference type="EMBL" id="JALJOQ010000059">
    <property type="protein sequence ID" value="KAK9803472.1"/>
    <property type="molecule type" value="Genomic_DNA"/>
</dbReference>
<dbReference type="Gene3D" id="3.40.50.150">
    <property type="entry name" value="Vaccinia Virus protein VP39"/>
    <property type="match status" value="1"/>
</dbReference>
<evidence type="ECO:0000256" key="13">
    <source>
        <dbReference type="SAM" id="MobiDB-lite"/>
    </source>
</evidence>
<keyword evidence="7" id="KW-0479">Metal-binding</keyword>
<dbReference type="Proteomes" id="UP001465755">
    <property type="component" value="Unassembled WGS sequence"/>
</dbReference>
<dbReference type="GO" id="GO:0005634">
    <property type="term" value="C:nucleus"/>
    <property type="evidence" value="ECO:0007669"/>
    <property type="project" value="TreeGrafter"/>
</dbReference>
<feature type="region of interest" description="Disordered" evidence="13">
    <location>
        <begin position="429"/>
        <end position="458"/>
    </location>
</feature>
<dbReference type="GO" id="GO:0046872">
    <property type="term" value="F:metal ion binding"/>
    <property type="evidence" value="ECO:0007669"/>
    <property type="project" value="UniProtKB-KW"/>
</dbReference>
<keyword evidence="4" id="KW-0489">Methyltransferase</keyword>
<keyword evidence="8" id="KW-0460">Magnesium</keyword>
<evidence type="ECO:0000256" key="2">
    <source>
        <dbReference type="ARBA" id="ARBA00009026"/>
    </source>
</evidence>
<feature type="region of interest" description="Disordered" evidence="13">
    <location>
        <begin position="543"/>
        <end position="565"/>
    </location>
</feature>
<evidence type="ECO:0000256" key="11">
    <source>
        <dbReference type="ARBA" id="ARBA00035025"/>
    </source>
</evidence>
<keyword evidence="15" id="KW-1185">Reference proteome</keyword>
<evidence type="ECO:0000256" key="3">
    <source>
        <dbReference type="ARBA" id="ARBA00021330"/>
    </source>
</evidence>
<keyword evidence="5" id="KW-0808">Transferase</keyword>
<feature type="compositionally biased region" description="Polar residues" evidence="13">
    <location>
        <begin position="283"/>
        <end position="292"/>
    </location>
</feature>
<evidence type="ECO:0000256" key="10">
    <source>
        <dbReference type="ARBA" id="ARBA00023158"/>
    </source>
</evidence>
<comment type="catalytic activity">
    <reaction evidence="12">
        <text>small RNA 3'-end nucleotide + S-adenosyl-L-methionine = small RNA 3'-end 2'-O-methylnucleotide + S-adenosyl-L-homocysteine + H(+)</text>
        <dbReference type="Rhea" id="RHEA:37887"/>
        <dbReference type="Rhea" id="RHEA-COMP:10415"/>
        <dbReference type="Rhea" id="RHEA-COMP:10416"/>
        <dbReference type="ChEBI" id="CHEBI:15378"/>
        <dbReference type="ChEBI" id="CHEBI:57856"/>
        <dbReference type="ChEBI" id="CHEBI:59789"/>
        <dbReference type="ChEBI" id="CHEBI:74896"/>
        <dbReference type="ChEBI" id="CHEBI:74898"/>
        <dbReference type="EC" id="2.1.1.386"/>
    </reaction>
</comment>
<protein>
    <recommendedName>
        <fullName evidence="3">Small RNA 2'-O-methyltransferase</fullName>
        <ecNumber evidence="11">2.1.1.386</ecNumber>
    </recommendedName>
</protein>
<evidence type="ECO:0000256" key="8">
    <source>
        <dbReference type="ARBA" id="ARBA00022842"/>
    </source>
</evidence>
<dbReference type="PANTHER" id="PTHR21404">
    <property type="entry name" value="HEN1"/>
    <property type="match status" value="1"/>
</dbReference>
<dbReference type="GO" id="GO:0003723">
    <property type="term" value="F:RNA binding"/>
    <property type="evidence" value="ECO:0007669"/>
    <property type="project" value="UniProtKB-KW"/>
</dbReference>
<evidence type="ECO:0000256" key="1">
    <source>
        <dbReference type="ARBA" id="ARBA00001946"/>
    </source>
</evidence>
<feature type="compositionally biased region" description="Basic residues" evidence="13">
    <location>
        <begin position="443"/>
        <end position="454"/>
    </location>
</feature>
<dbReference type="InterPro" id="IPR029063">
    <property type="entry name" value="SAM-dependent_MTases_sf"/>
</dbReference>
<evidence type="ECO:0000256" key="9">
    <source>
        <dbReference type="ARBA" id="ARBA00022884"/>
    </source>
</evidence>
<dbReference type="GO" id="GO:0005737">
    <property type="term" value="C:cytoplasm"/>
    <property type="evidence" value="ECO:0007669"/>
    <property type="project" value="TreeGrafter"/>
</dbReference>
<dbReference type="PANTHER" id="PTHR21404:SF3">
    <property type="entry name" value="SMALL RNA 2'-O-METHYLTRANSFERASE"/>
    <property type="match status" value="1"/>
</dbReference>
<dbReference type="GO" id="GO:0030422">
    <property type="term" value="P:siRNA processing"/>
    <property type="evidence" value="ECO:0007669"/>
    <property type="project" value="TreeGrafter"/>
</dbReference>
<keyword evidence="6" id="KW-0949">S-adenosyl-L-methionine</keyword>
<accession>A0AAW1P544</accession>
<keyword evidence="10" id="KW-0943">RNA-mediated gene silencing</keyword>
<feature type="region of interest" description="Disordered" evidence="13">
    <location>
        <begin position="255"/>
        <end position="298"/>
    </location>
</feature>
<gene>
    <name evidence="14" type="ORF">WJX73_005671</name>
</gene>
<feature type="compositionally biased region" description="Basic and acidic residues" evidence="13">
    <location>
        <begin position="255"/>
        <end position="276"/>
    </location>
</feature>
<sequence length="934" mass="100097">MQDRHTDLRLHAAAKSKKGAIAAAAQLALEQLTQTEAYQSLLAPTELWHVIIDVLDDKGLLKQPAVLGHHLLAEQLHNSWLPVSLLCAVPAVEAWFRKHAPDKLRNQELMLDHLQTVIPQSGTSQTSYGGLETRSDPFCIRRKQPLQQPPAPSKVPALDVLQASIAFSRASATLQQPAPANLAVMVPADPRAPVEECAVVCGNDYLEDVAGVLGVDAAQVLNWGKVGKQVNAYVRNGTASEDDADRRLQDELDKVVGPVRHTEQAHEEAAESKAESPQDEESNNTADQQNGSLGPAPSSIRIRPPILYTGWLPVSERHAGIINRRASWFAGHEVHGDALLAHCRIRPNEWSTAVLARRSFTLEQFWMWAACFAPEYEYAAAHSQLLMARLPRTFTTSKAWAGQPPEAMLNAYALSCCTCRPPVWQMQASPAPAPAPALEPKAARGRQHGRKGPARPKAVACPPEACTVTVALTPAGQRATLQVEQAAGSTDPGAVSVARQQAALTLLHLVQAEFLELMGLARTQAPAAPLDSTWQGQVTVLKPGTTGTGRPVPMQGMGRQGPQPGTPVVAVTYRVSGMLAPTPPAPAATSPSQADDTSEPTLCILEHAESAWFDESSDAMLPSARRVLAKLGIKGLVKWQQRLSVNGPDYFGTGWQADCDVEVEVVARKHVGPPGTAHKTTLFTPPLSLQRHAFLAALVERCGADTVVDLGCGEARFFQHLLTRDTSARRLGMVECWSSPELPAGTERVPSLHLLAGNICAPSLQHPGGWGDLGGCDVAVVEEVVEHLDTRPLGAFPAAVLGGLRPRCAIITTPNLDYNPIIKRLSGCVLASGLRNSDHRFEWTRPQFVAWAWATAAVHGYDVEVSGLGQATDEEAARAAFPAIQDAGFATQVAVFTRRPASAAGQQPAGRLGGSYAASQGAHHRFPGQAGQRL</sequence>